<dbReference type="GO" id="GO:0006897">
    <property type="term" value="P:endocytosis"/>
    <property type="evidence" value="ECO:0007669"/>
    <property type="project" value="TreeGrafter"/>
</dbReference>
<dbReference type="PROSITE" id="PS50031">
    <property type="entry name" value="EH"/>
    <property type="match status" value="2"/>
</dbReference>
<dbReference type="RefSeq" id="XP_009061171.1">
    <property type="nucleotide sequence ID" value="XM_009062923.1"/>
</dbReference>
<dbReference type="InterPro" id="IPR018247">
    <property type="entry name" value="EF_Hand_1_Ca_BS"/>
</dbReference>
<dbReference type="AlphaFoldDB" id="V4BHI2"/>
<evidence type="ECO:0000259" key="3">
    <source>
        <dbReference type="PROSITE" id="PS50031"/>
    </source>
</evidence>
<dbReference type="KEGG" id="lgi:LOTGIDRAFT_165884"/>
<dbReference type="Proteomes" id="UP000030746">
    <property type="component" value="Unassembled WGS sequence"/>
</dbReference>
<feature type="domain" description="EF-hand" evidence="4">
    <location>
        <begin position="176"/>
        <end position="211"/>
    </location>
</feature>
<evidence type="ECO:0000313" key="6">
    <source>
        <dbReference type="Proteomes" id="UP000030746"/>
    </source>
</evidence>
<dbReference type="OMA" id="DEHISHN"/>
<keyword evidence="2" id="KW-0175">Coiled coil</keyword>
<dbReference type="OrthoDB" id="524326at2759"/>
<keyword evidence="6" id="KW-1185">Reference proteome</keyword>
<dbReference type="SMART" id="SM00054">
    <property type="entry name" value="EFh"/>
    <property type="match status" value="3"/>
</dbReference>
<keyword evidence="1" id="KW-0106">Calcium</keyword>
<dbReference type="CDD" id="cd00052">
    <property type="entry name" value="EH"/>
    <property type="match status" value="2"/>
</dbReference>
<evidence type="ECO:0000259" key="4">
    <source>
        <dbReference type="PROSITE" id="PS50222"/>
    </source>
</evidence>
<dbReference type="SMART" id="SM00027">
    <property type="entry name" value="EH"/>
    <property type="match status" value="2"/>
</dbReference>
<evidence type="ECO:0000256" key="1">
    <source>
        <dbReference type="ARBA" id="ARBA00022837"/>
    </source>
</evidence>
<name>V4BHI2_LOTGI</name>
<organism evidence="5 6">
    <name type="scientific">Lottia gigantea</name>
    <name type="common">Giant owl limpet</name>
    <dbReference type="NCBI Taxonomy" id="225164"/>
    <lineage>
        <taxon>Eukaryota</taxon>
        <taxon>Metazoa</taxon>
        <taxon>Spiralia</taxon>
        <taxon>Lophotrochozoa</taxon>
        <taxon>Mollusca</taxon>
        <taxon>Gastropoda</taxon>
        <taxon>Patellogastropoda</taxon>
        <taxon>Lottioidea</taxon>
        <taxon>Lottiidae</taxon>
        <taxon>Lottia</taxon>
    </lineage>
</organism>
<accession>V4BHI2</accession>
<dbReference type="InterPro" id="IPR000261">
    <property type="entry name" value="EH_dom"/>
</dbReference>
<feature type="coiled-coil region" evidence="2">
    <location>
        <begin position="236"/>
        <end position="330"/>
    </location>
</feature>
<dbReference type="PANTHER" id="PTHR11216">
    <property type="entry name" value="EH DOMAIN"/>
    <property type="match status" value="1"/>
</dbReference>
<dbReference type="CTD" id="20240208"/>
<dbReference type="SUPFAM" id="SSF47473">
    <property type="entry name" value="EF-hand"/>
    <property type="match status" value="2"/>
</dbReference>
<dbReference type="PROSITE" id="PS50222">
    <property type="entry name" value="EF_HAND_2"/>
    <property type="match status" value="1"/>
</dbReference>
<dbReference type="GeneID" id="20240208"/>
<dbReference type="GO" id="GO:0005886">
    <property type="term" value="C:plasma membrane"/>
    <property type="evidence" value="ECO:0007669"/>
    <property type="project" value="TreeGrafter"/>
</dbReference>
<gene>
    <name evidence="5" type="ORF">LOTGIDRAFT_165884</name>
</gene>
<reference evidence="5 6" key="1">
    <citation type="journal article" date="2013" name="Nature">
        <title>Insights into bilaterian evolution from three spiralian genomes.</title>
        <authorList>
            <person name="Simakov O."/>
            <person name="Marletaz F."/>
            <person name="Cho S.J."/>
            <person name="Edsinger-Gonzales E."/>
            <person name="Havlak P."/>
            <person name="Hellsten U."/>
            <person name="Kuo D.H."/>
            <person name="Larsson T."/>
            <person name="Lv J."/>
            <person name="Arendt D."/>
            <person name="Savage R."/>
            <person name="Osoegawa K."/>
            <person name="de Jong P."/>
            <person name="Grimwood J."/>
            <person name="Chapman J.A."/>
            <person name="Shapiro H."/>
            <person name="Aerts A."/>
            <person name="Otillar R.P."/>
            <person name="Terry A.Y."/>
            <person name="Boore J.L."/>
            <person name="Grigoriev I.V."/>
            <person name="Lindberg D.R."/>
            <person name="Seaver E.C."/>
            <person name="Weisblat D.A."/>
            <person name="Putnam N.H."/>
            <person name="Rokhsar D.S."/>
        </authorList>
    </citation>
    <scope>NUCLEOTIDE SEQUENCE [LARGE SCALE GENOMIC DNA]</scope>
</reference>
<dbReference type="InterPro" id="IPR002048">
    <property type="entry name" value="EF_hand_dom"/>
</dbReference>
<dbReference type="EMBL" id="KB202752">
    <property type="protein sequence ID" value="ESO88144.1"/>
    <property type="molecule type" value="Genomic_DNA"/>
</dbReference>
<sequence>MYIGGVAVMELRLQKCPAEWSRIIKPIEVQMISDKNEWPPVSPDARILYSLLFYSQGPVDGYLIGEKARDFFLHSGLPLPTLSQIWNLADISNDNLLTVEEFILTMYFCHGALQGKKLPRSLSAALRPPEKSPVSLPFLTQEEKIIFSKIFEAIDVNNTGFIEGSTAKVILTATGVNTEELKIIWDLSDINRDGRLDYGEWTVACQLIKLIKQGQSLDVPINVFTNLPERIAPGSLQAGKKRVAEYEERKQKLMKLKERRRLQSEREKKRLELTQKKVALLTQVYDVLEKENSTQLPELQKKIADDRENIEKQEIIVYRLKKEHEKVRQETVKIILDEQKVSSDIKQIKEQTDELNKTLRSSHSKATKDPDPFHQLYEERKGIITLESQVIFNLVTHCCKIMKFLDVMITKILRKRRFLKSAETIISKTVFGEIISRAIRS</sequence>
<dbReference type="Pfam" id="PF12763">
    <property type="entry name" value="EH"/>
    <property type="match status" value="2"/>
</dbReference>
<evidence type="ECO:0000313" key="5">
    <source>
        <dbReference type="EMBL" id="ESO88144.1"/>
    </source>
</evidence>
<dbReference type="GO" id="GO:0016197">
    <property type="term" value="P:endosomal transport"/>
    <property type="evidence" value="ECO:0007669"/>
    <property type="project" value="TreeGrafter"/>
</dbReference>
<dbReference type="STRING" id="225164.V4BHI2"/>
<dbReference type="PROSITE" id="PS00018">
    <property type="entry name" value="EF_HAND_1"/>
    <property type="match status" value="2"/>
</dbReference>
<dbReference type="Gene3D" id="1.10.238.10">
    <property type="entry name" value="EF-hand"/>
    <property type="match status" value="2"/>
</dbReference>
<evidence type="ECO:0000256" key="2">
    <source>
        <dbReference type="SAM" id="Coils"/>
    </source>
</evidence>
<dbReference type="InterPro" id="IPR011992">
    <property type="entry name" value="EF-hand-dom_pair"/>
</dbReference>
<dbReference type="GO" id="GO:0005509">
    <property type="term" value="F:calcium ion binding"/>
    <property type="evidence" value="ECO:0007669"/>
    <property type="project" value="InterPro"/>
</dbReference>
<dbReference type="GO" id="GO:0005737">
    <property type="term" value="C:cytoplasm"/>
    <property type="evidence" value="ECO:0007669"/>
    <property type="project" value="TreeGrafter"/>
</dbReference>
<feature type="domain" description="EH" evidence="3">
    <location>
        <begin position="45"/>
        <end position="133"/>
    </location>
</feature>
<feature type="domain" description="EH" evidence="3">
    <location>
        <begin position="143"/>
        <end position="220"/>
    </location>
</feature>
<protein>
    <submittedName>
        <fullName evidence="5">Uncharacterized protein</fullName>
    </submittedName>
</protein>
<proteinExistence type="predicted"/>
<dbReference type="HOGENOM" id="CLU_621565_0_0_1"/>